<sequence>MALLSNTTVVATIAPSSGTSLITTLTSYMYQSTTSTRTRPKPSVLPVSFYTSLTHSILSSVPAHAFPNEIQIHHFLLKSVGADMFHSRKDGTRLVTVNNEEQACRLLNLDIGAEKDKFFNTSLGTVLVRTYINLGDQSFEECSTGIEEILHFQGIPVVSLSYFVLKPNSKRWQKA</sequence>
<name>A0AAE1PRX3_9EUCA</name>
<evidence type="ECO:0000313" key="2">
    <source>
        <dbReference type="Proteomes" id="UP001292094"/>
    </source>
</evidence>
<reference evidence="1" key="1">
    <citation type="submission" date="2023-11" db="EMBL/GenBank/DDBJ databases">
        <title>Genome assemblies of two species of porcelain crab, Petrolisthes cinctipes and Petrolisthes manimaculis (Anomura: Porcellanidae).</title>
        <authorList>
            <person name="Angst P."/>
        </authorList>
    </citation>
    <scope>NUCLEOTIDE SEQUENCE</scope>
    <source>
        <strain evidence="1">PB745_02</strain>
        <tissue evidence="1">Gill</tissue>
    </source>
</reference>
<proteinExistence type="predicted"/>
<keyword evidence="2" id="KW-1185">Reference proteome</keyword>
<evidence type="ECO:0000313" key="1">
    <source>
        <dbReference type="EMBL" id="KAK4313363.1"/>
    </source>
</evidence>
<dbReference type="EMBL" id="JAWZYT010001325">
    <property type="protein sequence ID" value="KAK4313363.1"/>
    <property type="molecule type" value="Genomic_DNA"/>
</dbReference>
<dbReference type="AlphaFoldDB" id="A0AAE1PRX3"/>
<protein>
    <submittedName>
        <fullName evidence="1">Uncharacterized protein</fullName>
    </submittedName>
</protein>
<gene>
    <name evidence="1" type="ORF">Pmani_015283</name>
</gene>
<organism evidence="1 2">
    <name type="scientific">Petrolisthes manimaculis</name>
    <dbReference type="NCBI Taxonomy" id="1843537"/>
    <lineage>
        <taxon>Eukaryota</taxon>
        <taxon>Metazoa</taxon>
        <taxon>Ecdysozoa</taxon>
        <taxon>Arthropoda</taxon>
        <taxon>Crustacea</taxon>
        <taxon>Multicrustacea</taxon>
        <taxon>Malacostraca</taxon>
        <taxon>Eumalacostraca</taxon>
        <taxon>Eucarida</taxon>
        <taxon>Decapoda</taxon>
        <taxon>Pleocyemata</taxon>
        <taxon>Anomura</taxon>
        <taxon>Galatheoidea</taxon>
        <taxon>Porcellanidae</taxon>
        <taxon>Petrolisthes</taxon>
    </lineage>
</organism>
<dbReference type="Proteomes" id="UP001292094">
    <property type="component" value="Unassembled WGS sequence"/>
</dbReference>
<accession>A0AAE1PRX3</accession>
<comment type="caution">
    <text evidence="1">The sequence shown here is derived from an EMBL/GenBank/DDBJ whole genome shotgun (WGS) entry which is preliminary data.</text>
</comment>